<keyword evidence="12" id="KW-1185">Reference proteome</keyword>
<comment type="subcellular location">
    <subcellularLocation>
        <location evidence="1">Membrane</location>
        <topology evidence="1">Multi-pass membrane protein</topology>
    </subcellularLocation>
</comment>
<feature type="region of interest" description="Disordered" evidence="6">
    <location>
        <begin position="325"/>
        <end position="344"/>
    </location>
</feature>
<keyword evidence="3 7" id="KW-1133">Transmembrane helix</keyword>
<evidence type="ECO:0000256" key="4">
    <source>
        <dbReference type="ARBA" id="ARBA00023136"/>
    </source>
</evidence>
<accession>A0A0C3NVJ2</accession>
<keyword evidence="4 7" id="KW-0472">Membrane</keyword>
<feature type="transmembrane region" description="Helical" evidence="7">
    <location>
        <begin position="66"/>
        <end position="87"/>
    </location>
</feature>
<feature type="compositionally biased region" description="Basic and acidic residues" evidence="6">
    <location>
        <begin position="546"/>
        <end position="555"/>
    </location>
</feature>
<dbReference type="Pfam" id="PF10337">
    <property type="entry name" value="ArAE_2_N"/>
    <property type="match status" value="1"/>
</dbReference>
<dbReference type="AlphaFoldDB" id="A0A0C3NVJ2"/>
<name>A0A0C3NVJ2_PHLG1</name>
<dbReference type="InterPro" id="IPR018823">
    <property type="entry name" value="ArAE_2_N"/>
</dbReference>
<evidence type="ECO:0000259" key="8">
    <source>
        <dbReference type="Pfam" id="PF10334"/>
    </source>
</evidence>
<evidence type="ECO:0000259" key="9">
    <source>
        <dbReference type="Pfam" id="PF10337"/>
    </source>
</evidence>
<protein>
    <recommendedName>
        <fullName evidence="13">ER transporter 6TM N-terminal domain-containing protein</fullName>
    </recommendedName>
</protein>
<dbReference type="EMBL" id="KN840467">
    <property type="protein sequence ID" value="KIP09379.1"/>
    <property type="molecule type" value="Genomic_DNA"/>
</dbReference>
<feature type="transmembrane region" description="Helical" evidence="7">
    <location>
        <begin position="585"/>
        <end position="602"/>
    </location>
</feature>
<dbReference type="HOGENOM" id="CLU_003918_1_0_1"/>
<dbReference type="Proteomes" id="UP000053257">
    <property type="component" value="Unassembled WGS sequence"/>
</dbReference>
<dbReference type="OrthoDB" id="2274698at2759"/>
<evidence type="ECO:0000313" key="12">
    <source>
        <dbReference type="Proteomes" id="UP000053257"/>
    </source>
</evidence>
<evidence type="ECO:0000256" key="6">
    <source>
        <dbReference type="SAM" id="MobiDB-lite"/>
    </source>
</evidence>
<evidence type="ECO:0000256" key="7">
    <source>
        <dbReference type="SAM" id="Phobius"/>
    </source>
</evidence>
<dbReference type="InterPro" id="IPR049453">
    <property type="entry name" value="Memb_transporter_dom"/>
</dbReference>
<sequence length="992" mass="109279">MDNLPPWISNNLRSSRSLKAWFRCWLASWVALIIMLPDPSLKQLGNAGFFAFLASFMVPANLPVQLFVFALGTLVLGLLLGWALGAAGMKAALTARNQLVLRQSLQQEAQSAAGLANPDALFMLDIFNGKFLDTASSVVYGVFLGFGCFIFALIRSYMPKLMIMSIYGTIALDVFCSYGPLFPFTEYTLVNSLLISVACYIAIGAVLIILVFPETVNHATLVATSGLITKLKSIVDIQQQILTATPEDLVEGAPLPGKLQVLRLGSLMQIQQMIGSLHFIGVEFSWGKWNADDVKSLQEPLTVAVNRAAALNSFVKLAGHRLAREPDSNTSAQTSSASDASDDVEAWQGDTRLLRQLRERHRTDEASYAVRMRDVLPTIEEATAELRGACSAGLGATVVVLDGINMRRWARGGAHESAQQLADLDAALDRLKTALAQFKTSKRLHLLRPFEAVMEAAPTAHGGLPLRSLYVSFVFAANIIVLADAIVKLMDLVQMTASKRTKNRLWAPGGLRQIAKALTSRGDATDQAAAAAGEDNVPEPDEEVKAEEKPYKLDPDSRPPTNFAQRFANRIHQVYKWTKTPEATFCFRYVIVSVALYIPAVARSSARLYYVEKGLWALIMAQLTLNVYASDQMYNYFTRIIGSFLGCVLGMLGWYIGSAKGKGNPYGIAAVNAVFLLPLVFLRLFAPPQYLGGVLLFGATFALVIGFSWIDGHLVIAENPGVGWDIAWKRFVTVMIGCAASFIIMMFPPKSGRKAVRLRNAATMSTLSYLYSDIMAAWISSGASQKGNNAELLPRLRHKFLGLAQQIQAVKMQTMVAKWEGSLRGAWPCDEYLKLAGVQADMMSSLALLAGSLSQVDPEMRVAFLHRTLVVNPNFIADVMGTFSIVAQALRTGEPIPQAFHQNLLDRLHYHGSVGRQTFRSEKETNESLRAMHMEQVSKYEYVFYATSICAVFQVIEGMNELRTITARLVGEVPLEGFARWREEYERTHEMK</sequence>
<proteinExistence type="predicted"/>
<evidence type="ECO:0008006" key="13">
    <source>
        <dbReference type="Google" id="ProtNLM"/>
    </source>
</evidence>
<feature type="transmembrane region" description="Helical" evidence="7">
    <location>
        <begin position="668"/>
        <end position="686"/>
    </location>
</feature>
<dbReference type="PANTHER" id="PTHR37994">
    <property type="entry name" value="ARAE_2_N DOMAIN-CONTAINING PROTEIN-RELATED"/>
    <property type="match status" value="1"/>
</dbReference>
<feature type="transmembrane region" description="Helical" evidence="7">
    <location>
        <begin position="469"/>
        <end position="490"/>
    </location>
</feature>
<feature type="domain" description="Integral membrane bound transporter" evidence="10">
    <location>
        <begin position="606"/>
        <end position="744"/>
    </location>
</feature>
<gene>
    <name evidence="11" type="ORF">PHLGIDRAFT_86838</name>
</gene>
<evidence type="ECO:0000256" key="3">
    <source>
        <dbReference type="ARBA" id="ARBA00022989"/>
    </source>
</evidence>
<dbReference type="PANTHER" id="PTHR37994:SF3">
    <property type="entry name" value="ER TRANSPORTER 6TM N-TERMINAL DOMAIN-CONTAINING PROTEIN"/>
    <property type="match status" value="1"/>
</dbReference>
<feature type="transmembrane region" description="Helical" evidence="7">
    <location>
        <begin position="730"/>
        <end position="749"/>
    </location>
</feature>
<organism evidence="11 12">
    <name type="scientific">Phlebiopsis gigantea (strain 11061_1 CR5-6)</name>
    <name type="common">White-rot fungus</name>
    <name type="synonym">Peniophora gigantea</name>
    <dbReference type="NCBI Taxonomy" id="745531"/>
    <lineage>
        <taxon>Eukaryota</taxon>
        <taxon>Fungi</taxon>
        <taxon>Dikarya</taxon>
        <taxon>Basidiomycota</taxon>
        <taxon>Agaricomycotina</taxon>
        <taxon>Agaricomycetes</taxon>
        <taxon>Polyporales</taxon>
        <taxon>Phanerochaetaceae</taxon>
        <taxon>Phlebiopsis</taxon>
    </lineage>
</organism>
<feature type="transmembrane region" description="Helical" evidence="7">
    <location>
        <begin position="131"/>
        <end position="155"/>
    </location>
</feature>
<feature type="region of interest" description="Disordered" evidence="6">
    <location>
        <begin position="525"/>
        <end position="555"/>
    </location>
</feature>
<dbReference type="InterPro" id="IPR018820">
    <property type="entry name" value="BRE4-related_DUF2421"/>
</dbReference>
<dbReference type="STRING" id="745531.A0A0C3NVJ2"/>
<feature type="coiled-coil region" evidence="5">
    <location>
        <begin position="414"/>
        <end position="441"/>
    </location>
</feature>
<evidence type="ECO:0000256" key="1">
    <source>
        <dbReference type="ARBA" id="ARBA00004141"/>
    </source>
</evidence>
<feature type="compositionally biased region" description="Low complexity" evidence="6">
    <location>
        <begin position="328"/>
        <end position="339"/>
    </location>
</feature>
<dbReference type="Pfam" id="PF13515">
    <property type="entry name" value="FUSC_2"/>
    <property type="match status" value="1"/>
</dbReference>
<feature type="domain" description="DUF2421" evidence="8">
    <location>
        <begin position="749"/>
        <end position="972"/>
    </location>
</feature>
<feature type="transmembrane region" description="Helical" evidence="7">
    <location>
        <begin position="193"/>
        <end position="212"/>
    </location>
</feature>
<evidence type="ECO:0000256" key="5">
    <source>
        <dbReference type="SAM" id="Coils"/>
    </source>
</evidence>
<keyword evidence="2 7" id="KW-0812">Transmembrane</keyword>
<feature type="transmembrane region" description="Helical" evidence="7">
    <location>
        <begin position="636"/>
        <end position="656"/>
    </location>
</feature>
<reference evidence="11 12" key="1">
    <citation type="journal article" date="2014" name="PLoS Genet.">
        <title>Analysis of the Phlebiopsis gigantea genome, transcriptome and secretome provides insight into its pioneer colonization strategies of wood.</title>
        <authorList>
            <person name="Hori C."/>
            <person name="Ishida T."/>
            <person name="Igarashi K."/>
            <person name="Samejima M."/>
            <person name="Suzuki H."/>
            <person name="Master E."/>
            <person name="Ferreira P."/>
            <person name="Ruiz-Duenas F.J."/>
            <person name="Held B."/>
            <person name="Canessa P."/>
            <person name="Larrondo L.F."/>
            <person name="Schmoll M."/>
            <person name="Druzhinina I.S."/>
            <person name="Kubicek C.P."/>
            <person name="Gaskell J.A."/>
            <person name="Kersten P."/>
            <person name="St John F."/>
            <person name="Glasner J."/>
            <person name="Sabat G."/>
            <person name="Splinter BonDurant S."/>
            <person name="Syed K."/>
            <person name="Yadav J."/>
            <person name="Mgbeahuruike A.C."/>
            <person name="Kovalchuk A."/>
            <person name="Asiegbu F.O."/>
            <person name="Lackner G."/>
            <person name="Hoffmeister D."/>
            <person name="Rencoret J."/>
            <person name="Gutierrez A."/>
            <person name="Sun H."/>
            <person name="Lindquist E."/>
            <person name="Barry K."/>
            <person name="Riley R."/>
            <person name="Grigoriev I.V."/>
            <person name="Henrissat B."/>
            <person name="Kues U."/>
            <person name="Berka R.M."/>
            <person name="Martinez A.T."/>
            <person name="Covert S.F."/>
            <person name="Blanchette R.A."/>
            <person name="Cullen D."/>
        </authorList>
    </citation>
    <scope>NUCLEOTIDE SEQUENCE [LARGE SCALE GENOMIC DNA]</scope>
    <source>
        <strain evidence="11 12">11061_1 CR5-6</strain>
    </source>
</reference>
<evidence type="ECO:0000256" key="2">
    <source>
        <dbReference type="ARBA" id="ARBA00022692"/>
    </source>
</evidence>
<dbReference type="GO" id="GO:0016020">
    <property type="term" value="C:membrane"/>
    <property type="evidence" value="ECO:0007669"/>
    <property type="project" value="UniProtKB-SubCell"/>
</dbReference>
<feature type="transmembrane region" description="Helical" evidence="7">
    <location>
        <begin position="161"/>
        <end position="181"/>
    </location>
</feature>
<evidence type="ECO:0000313" key="11">
    <source>
        <dbReference type="EMBL" id="KIP09379.1"/>
    </source>
</evidence>
<feature type="transmembrane region" description="Helical" evidence="7">
    <location>
        <begin position="20"/>
        <end position="37"/>
    </location>
</feature>
<feature type="compositionally biased region" description="Acidic residues" evidence="6">
    <location>
        <begin position="536"/>
        <end position="545"/>
    </location>
</feature>
<feature type="domain" description="Putative ER transporter 6TM N-terminal" evidence="9">
    <location>
        <begin position="4"/>
        <end position="447"/>
    </location>
</feature>
<feature type="transmembrane region" description="Helical" evidence="7">
    <location>
        <begin position="693"/>
        <end position="710"/>
    </location>
</feature>
<keyword evidence="5" id="KW-0175">Coiled coil</keyword>
<dbReference type="Pfam" id="PF10334">
    <property type="entry name" value="BRE4"/>
    <property type="match status" value="1"/>
</dbReference>
<evidence type="ECO:0000259" key="10">
    <source>
        <dbReference type="Pfam" id="PF13515"/>
    </source>
</evidence>